<dbReference type="PROSITE" id="PS50102">
    <property type="entry name" value="RRM"/>
    <property type="match status" value="1"/>
</dbReference>
<dbReference type="InterPro" id="IPR011989">
    <property type="entry name" value="ARM-like"/>
</dbReference>
<feature type="compositionally biased region" description="Polar residues" evidence="5">
    <location>
        <begin position="348"/>
        <end position="357"/>
    </location>
</feature>
<keyword evidence="9" id="KW-1185">Reference proteome</keyword>
<dbReference type="AlphaFoldDB" id="A0A292Q4S8"/>
<feature type="region of interest" description="Disordered" evidence="5">
    <location>
        <begin position="326"/>
        <end position="363"/>
    </location>
</feature>
<feature type="region of interest" description="Disordered" evidence="5">
    <location>
        <begin position="1113"/>
        <end position="1135"/>
    </location>
</feature>
<evidence type="ECO:0000259" key="6">
    <source>
        <dbReference type="PROSITE" id="PS50102"/>
    </source>
</evidence>
<dbReference type="Pfam" id="PF00076">
    <property type="entry name" value="RRM_1"/>
    <property type="match status" value="1"/>
</dbReference>
<dbReference type="Proteomes" id="UP001412239">
    <property type="component" value="Unassembled WGS sequence"/>
</dbReference>
<dbReference type="GO" id="GO:0003723">
    <property type="term" value="F:RNA binding"/>
    <property type="evidence" value="ECO:0007669"/>
    <property type="project" value="UniProtKB-UniRule"/>
</dbReference>
<dbReference type="InterPro" id="IPR052645">
    <property type="entry name" value="Pumilio_domain_protein"/>
</dbReference>
<protein>
    <recommendedName>
        <fullName evidence="10">PUM-HD domain-containing protein</fullName>
    </recommendedName>
</protein>
<dbReference type="SMART" id="SM00360">
    <property type="entry name" value="RRM"/>
    <property type="match status" value="1"/>
</dbReference>
<dbReference type="InterPro" id="IPR033133">
    <property type="entry name" value="PUM-HD"/>
</dbReference>
<name>A0A292Q4S8_9PEZI</name>
<evidence type="ECO:0000256" key="5">
    <source>
        <dbReference type="SAM" id="MobiDB-lite"/>
    </source>
</evidence>
<feature type="compositionally biased region" description="Low complexity" evidence="5">
    <location>
        <begin position="971"/>
        <end position="982"/>
    </location>
</feature>
<dbReference type="SMART" id="SM00025">
    <property type="entry name" value="Pumilio"/>
    <property type="match status" value="6"/>
</dbReference>
<keyword evidence="1" id="KW-0677">Repeat</keyword>
<feature type="region of interest" description="Disordered" evidence="5">
    <location>
        <begin position="966"/>
        <end position="1030"/>
    </location>
</feature>
<dbReference type="SUPFAM" id="SSF48371">
    <property type="entry name" value="ARM repeat"/>
    <property type="match status" value="1"/>
</dbReference>
<feature type="repeat" description="Pumilio" evidence="4">
    <location>
        <begin position="678"/>
        <end position="714"/>
    </location>
</feature>
<dbReference type="GO" id="GO:0000288">
    <property type="term" value="P:nuclear-transcribed mRNA catabolic process, deadenylation-dependent decay"/>
    <property type="evidence" value="ECO:0007669"/>
    <property type="project" value="TreeGrafter"/>
</dbReference>
<feature type="compositionally biased region" description="Polar residues" evidence="5">
    <location>
        <begin position="18"/>
        <end position="59"/>
    </location>
</feature>
<feature type="compositionally biased region" description="Polar residues" evidence="5">
    <location>
        <begin position="120"/>
        <end position="136"/>
    </location>
</feature>
<feature type="compositionally biased region" description="Low complexity" evidence="5">
    <location>
        <begin position="195"/>
        <end position="212"/>
    </location>
</feature>
<feature type="region of interest" description="Disordered" evidence="5">
    <location>
        <begin position="531"/>
        <end position="587"/>
    </location>
</feature>
<feature type="region of interest" description="Disordered" evidence="5">
    <location>
        <begin position="1171"/>
        <end position="1193"/>
    </location>
</feature>
<dbReference type="SUPFAM" id="SSF54928">
    <property type="entry name" value="RNA-binding domain, RBD"/>
    <property type="match status" value="1"/>
</dbReference>
<feature type="compositionally biased region" description="Polar residues" evidence="5">
    <location>
        <begin position="536"/>
        <end position="545"/>
    </location>
</feature>
<gene>
    <name evidence="8" type="ORF">GSTUAT00002182001</name>
</gene>
<feature type="domain" description="RRM" evidence="6">
    <location>
        <begin position="460"/>
        <end position="534"/>
    </location>
</feature>
<accession>A0A292Q4S8</accession>
<feature type="region of interest" description="Disordered" evidence="5">
    <location>
        <begin position="1"/>
        <end position="217"/>
    </location>
</feature>
<evidence type="ECO:0000313" key="8">
    <source>
        <dbReference type="EMBL" id="CUS13657.1"/>
    </source>
</evidence>
<organism evidence="8 9">
    <name type="scientific">Tuber aestivum</name>
    <name type="common">summer truffle</name>
    <dbReference type="NCBI Taxonomy" id="59557"/>
    <lineage>
        <taxon>Eukaryota</taxon>
        <taxon>Fungi</taxon>
        <taxon>Dikarya</taxon>
        <taxon>Ascomycota</taxon>
        <taxon>Pezizomycotina</taxon>
        <taxon>Pezizomycetes</taxon>
        <taxon>Pezizales</taxon>
        <taxon>Tuberaceae</taxon>
        <taxon>Tuber</taxon>
    </lineage>
</organism>
<evidence type="ECO:0000313" key="9">
    <source>
        <dbReference type="Proteomes" id="UP001412239"/>
    </source>
</evidence>
<evidence type="ECO:0000259" key="7">
    <source>
        <dbReference type="PROSITE" id="PS50303"/>
    </source>
</evidence>
<dbReference type="InterPro" id="IPR016024">
    <property type="entry name" value="ARM-type_fold"/>
</dbReference>
<feature type="compositionally biased region" description="Low complexity" evidence="5">
    <location>
        <begin position="150"/>
        <end position="172"/>
    </location>
</feature>
<dbReference type="InterPro" id="IPR001313">
    <property type="entry name" value="Pumilio_RNA-bd_rpt"/>
</dbReference>
<evidence type="ECO:0008006" key="10">
    <source>
        <dbReference type="Google" id="ProtNLM"/>
    </source>
</evidence>
<evidence type="ECO:0000256" key="1">
    <source>
        <dbReference type="ARBA" id="ARBA00022737"/>
    </source>
</evidence>
<dbReference type="Pfam" id="PF00806">
    <property type="entry name" value="PUF"/>
    <property type="match status" value="2"/>
</dbReference>
<feature type="compositionally biased region" description="Polar residues" evidence="5">
    <location>
        <begin position="1117"/>
        <end position="1135"/>
    </location>
</feature>
<sequence length="1193" mass="127270">MSSSSEINMNHLAPQHVSGPSTGANTANTSPTDSASGSSLRASYNPNGVMNSAGGSASNVRMGAGSPSYDASGSSRLFSKRAREIQAEEGVAPPGLWGMSSSNQSSSSLRDRESIVQEMNPINSYQESPAIQSDYTSPVRRARAGTVPSRFSPGGFTTTPTIIPGIPSTSRPSPAPSPFKSNSPQNVEMADNGPVSVNQSSSSVASRLRSGSLNLPPRANYVSPFGPSIFASSWTPGRPTVGGNNGLPSSPAHSSFSKDDEGTHMAPKTLDYLGLVDSPQAARATLAKPMGLDTLIEGQRAAALQPFISELVGIQRSNRIRSYSVNAKEKYAEDEEEEEEEEQRHLYSGQQSGNATPSSQANLAAQAALHSLSVAYSPSRPRARTAGVLDSPPVNRLKSYLATPSRLDSMTSASDIGRDYFDLGNSSDHTLKLGNMHPRPSSGEGGLASIEESSLEGPTRSLWLGNIPASTTTTSLVHIFQGFGNVESARVLTHKNCGFVNFNSIDSAVQARSSLNGKEIFPGAGPVRIGFAKPSSAGSNGTPTPNGGAYGSPSPGPQGDSAPSAVGDGALSRDANGPAANGSDTRDSAAALKLPDLVDMREDIVRIVQEFGAEHGDALMVGNNIDKAVEYQSFEPEIPPIPEPTHNRIHDAPKLRDIRKRIDNGNCSQTEIEEIAMAMLDEIAELSSDYLGNTVVQKLFEYCSEEIKEAMLVEIGPHLAEIGIHKNGTWAGQKIIDVAKTPAQMQKICDCLRPYTVALFLDQYGNYVLQCCLRFGAPWNDFIFETMLSRMWEIAQGRFGARAMRACLESHHASKDQQRMLAAAIALHSVQLATNANGALLLTWFLDTCTFPRRRTVLAPRLVPHLVHLCTHKVAYLTVLKVINQRNEPEARDTILKALFFSPGDKVLEDILSDHSCGATLIFKVLTTPFFEETMRSEVAQNVRNVLLKLKATPSQGYKRLMDEVGLPTRNGASNNTNTSNGPKDHPRDGVNNNSNASNDRRGVPQSSPANHGHNHHNNNRDLPPVSFYNVPPSGFDPAALAAAASQMPQNGGFDPVALRAFEQLSLTAGSLYTTPNSSGISNPALQYQALLQQSMGRPGPNFLGMPPPMGNYNGGQASQDQYRASHPGSSPVAQPQQMANNPMLGGMGGAPGVFNPLFMAGYSYGSVPVFHPPQQQGNGSGSGRRSGRVSYS</sequence>
<proteinExistence type="predicted"/>
<feature type="compositionally biased region" description="Polar residues" evidence="5">
    <location>
        <begin position="246"/>
        <end position="255"/>
    </location>
</feature>
<dbReference type="InterPro" id="IPR012677">
    <property type="entry name" value="Nucleotide-bd_a/b_plait_sf"/>
</dbReference>
<dbReference type="PANTHER" id="PTHR47093">
    <property type="entry name" value="PROTEIN JSN1-RELATED"/>
    <property type="match status" value="1"/>
</dbReference>
<dbReference type="Gene3D" id="3.30.70.330">
    <property type="match status" value="1"/>
</dbReference>
<dbReference type="FunFam" id="1.25.10.10:FF:000167">
    <property type="entry name" value="RNA binding protein Jsn1"/>
    <property type="match status" value="1"/>
</dbReference>
<evidence type="ECO:0000256" key="4">
    <source>
        <dbReference type="PROSITE-ProRule" id="PRU00317"/>
    </source>
</evidence>
<evidence type="ECO:0000256" key="2">
    <source>
        <dbReference type="ARBA" id="ARBA00024893"/>
    </source>
</evidence>
<reference evidence="8" key="1">
    <citation type="submission" date="2015-10" db="EMBL/GenBank/DDBJ databases">
        <authorList>
            <person name="Regsiter A."/>
            <person name="william w."/>
        </authorList>
    </citation>
    <scope>NUCLEOTIDE SEQUENCE</scope>
    <source>
        <strain evidence="8">Montdore</strain>
    </source>
</reference>
<dbReference type="InterPro" id="IPR000504">
    <property type="entry name" value="RRM_dom"/>
</dbReference>
<dbReference type="PROSITE" id="PS50303">
    <property type="entry name" value="PUM_HD"/>
    <property type="match status" value="1"/>
</dbReference>
<dbReference type="EMBL" id="LN890968">
    <property type="protein sequence ID" value="CUS13657.1"/>
    <property type="molecule type" value="Genomic_DNA"/>
</dbReference>
<comment type="function">
    <text evidence="2">RNA-binding nucleolar protein required for pre-rRNA processing. Involved in production of 18S rRNA and assembly of small ribosomal subunit.</text>
</comment>
<feature type="domain" description="PUM-HD" evidence="7">
    <location>
        <begin position="614"/>
        <end position="969"/>
    </location>
</feature>
<dbReference type="Gene3D" id="1.25.10.10">
    <property type="entry name" value="Leucine-rich Repeat Variant"/>
    <property type="match status" value="1"/>
</dbReference>
<dbReference type="InterPro" id="IPR035979">
    <property type="entry name" value="RBD_domain_sf"/>
</dbReference>
<feature type="region of interest" description="Disordered" evidence="5">
    <location>
        <begin position="233"/>
        <end position="265"/>
    </location>
</feature>
<dbReference type="PANTHER" id="PTHR47093:SF1">
    <property type="entry name" value="PROTEIN JSN1-RELATED"/>
    <property type="match status" value="1"/>
</dbReference>
<evidence type="ECO:0000256" key="3">
    <source>
        <dbReference type="PROSITE-ProRule" id="PRU00176"/>
    </source>
</evidence>
<dbReference type="PROSITE" id="PS50302">
    <property type="entry name" value="PUM"/>
    <property type="match status" value="1"/>
</dbReference>
<keyword evidence="3" id="KW-0694">RNA-binding</keyword>
<feature type="compositionally biased region" description="Acidic residues" evidence="5">
    <location>
        <begin position="332"/>
        <end position="341"/>
    </location>
</feature>